<dbReference type="Pfam" id="PF03959">
    <property type="entry name" value="FSH1"/>
    <property type="match status" value="1"/>
</dbReference>
<dbReference type="GeneID" id="59329010"/>
<protein>
    <recommendedName>
        <fullName evidence="2">Serine hydrolase domain-containing protein</fullName>
    </recommendedName>
</protein>
<name>A0A8H6CHY0_9LECA</name>
<evidence type="ECO:0000313" key="3">
    <source>
        <dbReference type="EMBL" id="KAF6223748.1"/>
    </source>
</evidence>
<keyword evidence="4" id="KW-1185">Reference proteome</keyword>
<dbReference type="GO" id="GO:0016787">
    <property type="term" value="F:hydrolase activity"/>
    <property type="evidence" value="ECO:0007669"/>
    <property type="project" value="UniProtKB-KW"/>
</dbReference>
<dbReference type="PANTHER" id="PTHR48070:SF7">
    <property type="entry name" value="SERINE HYDROLASE FSH DOMAIN-CONTAINING PROTEIN-RELATED"/>
    <property type="match status" value="1"/>
</dbReference>
<dbReference type="GO" id="GO:0005737">
    <property type="term" value="C:cytoplasm"/>
    <property type="evidence" value="ECO:0007669"/>
    <property type="project" value="TreeGrafter"/>
</dbReference>
<evidence type="ECO:0000256" key="1">
    <source>
        <dbReference type="ARBA" id="ARBA00022801"/>
    </source>
</evidence>
<dbReference type="EMBL" id="JACCJB010000010">
    <property type="protein sequence ID" value="KAF6223748.1"/>
    <property type="molecule type" value="Genomic_DNA"/>
</dbReference>
<dbReference type="Gene3D" id="3.40.50.1820">
    <property type="entry name" value="alpha/beta hydrolase"/>
    <property type="match status" value="1"/>
</dbReference>
<dbReference type="InterPro" id="IPR050593">
    <property type="entry name" value="LovG"/>
</dbReference>
<proteinExistence type="predicted"/>
<evidence type="ECO:0000313" key="4">
    <source>
        <dbReference type="Proteomes" id="UP000593566"/>
    </source>
</evidence>
<dbReference type="PANTHER" id="PTHR48070">
    <property type="entry name" value="ESTERASE OVCA2"/>
    <property type="match status" value="1"/>
</dbReference>
<dbReference type="GO" id="GO:0005634">
    <property type="term" value="C:nucleus"/>
    <property type="evidence" value="ECO:0007669"/>
    <property type="project" value="TreeGrafter"/>
</dbReference>
<evidence type="ECO:0000259" key="2">
    <source>
        <dbReference type="Pfam" id="PF03959"/>
    </source>
</evidence>
<dbReference type="RefSeq" id="XP_037152965.1">
    <property type="nucleotide sequence ID" value="XM_037291530.1"/>
</dbReference>
<dbReference type="InterPro" id="IPR029058">
    <property type="entry name" value="AB_hydrolase_fold"/>
</dbReference>
<dbReference type="InterPro" id="IPR005645">
    <property type="entry name" value="FSH-like_dom"/>
</dbReference>
<sequence length="222" mass="24829">MNFGEYDFFYPDGEIDTTPTSDVRKLYPPPYRCFYEAKPSVSQLLRAHEYLTEVVEEDGPFESISGFSQSAEVAASLLLYQAWEVHFNFAVFIGGTKSFDVSALASGKISKPVKMCAGTHSTRINVPTAHVIGRSDACRKSSKAFLELCNRREVKVCDHKGAHVVPRGQEAVEDLTAALNWVVDQAMYQVNKRIARVEGRERLSLKEATTSRFDPCQELPVL</sequence>
<gene>
    <name evidence="3" type="ORF">HO133_000591</name>
</gene>
<accession>A0A8H6CHY0</accession>
<dbReference type="Proteomes" id="UP000593566">
    <property type="component" value="Unassembled WGS sequence"/>
</dbReference>
<organism evidence="3 4">
    <name type="scientific">Letharia lupina</name>
    <dbReference type="NCBI Taxonomy" id="560253"/>
    <lineage>
        <taxon>Eukaryota</taxon>
        <taxon>Fungi</taxon>
        <taxon>Dikarya</taxon>
        <taxon>Ascomycota</taxon>
        <taxon>Pezizomycotina</taxon>
        <taxon>Lecanoromycetes</taxon>
        <taxon>OSLEUM clade</taxon>
        <taxon>Lecanoromycetidae</taxon>
        <taxon>Lecanorales</taxon>
        <taxon>Lecanorineae</taxon>
        <taxon>Parmeliaceae</taxon>
        <taxon>Letharia</taxon>
    </lineage>
</organism>
<comment type="caution">
    <text evidence="3">The sequence shown here is derived from an EMBL/GenBank/DDBJ whole genome shotgun (WGS) entry which is preliminary data.</text>
</comment>
<keyword evidence="1" id="KW-0378">Hydrolase</keyword>
<feature type="domain" description="Serine hydrolase" evidence="2">
    <location>
        <begin position="5"/>
        <end position="173"/>
    </location>
</feature>
<dbReference type="AlphaFoldDB" id="A0A8H6CHY0"/>
<dbReference type="GO" id="GO:0019748">
    <property type="term" value="P:secondary metabolic process"/>
    <property type="evidence" value="ECO:0007669"/>
    <property type="project" value="TreeGrafter"/>
</dbReference>
<reference evidence="3 4" key="1">
    <citation type="journal article" date="2020" name="Genomics">
        <title>Complete, high-quality genomes from long-read metagenomic sequencing of two wolf lichen thalli reveals enigmatic genome architecture.</title>
        <authorList>
            <person name="McKenzie S.K."/>
            <person name="Walston R.F."/>
            <person name="Allen J.L."/>
        </authorList>
    </citation>
    <scope>NUCLEOTIDE SEQUENCE [LARGE SCALE GENOMIC DNA]</scope>
    <source>
        <strain evidence="3">WasteWater1</strain>
    </source>
</reference>